<dbReference type="Proteomes" id="UP000663929">
    <property type="component" value="Chromosome"/>
</dbReference>
<accession>A0A8A4TWP6</accession>
<dbReference type="AlphaFoldDB" id="A0A8A4TWP6"/>
<dbReference type="InterPro" id="IPR027417">
    <property type="entry name" value="P-loop_NTPase"/>
</dbReference>
<reference evidence="1" key="1">
    <citation type="submission" date="2021-03" db="EMBL/GenBank/DDBJ databases">
        <title>Acanthopleuribacteraceae sp. M133.</title>
        <authorList>
            <person name="Wang G."/>
        </authorList>
    </citation>
    <scope>NUCLEOTIDE SEQUENCE</scope>
    <source>
        <strain evidence="1">M133</strain>
    </source>
</reference>
<dbReference type="InterPro" id="IPR050238">
    <property type="entry name" value="DNA_Rep/Repair_Clamp_Loader"/>
</dbReference>
<dbReference type="SUPFAM" id="SSF52540">
    <property type="entry name" value="P-loop containing nucleoside triphosphate hydrolases"/>
    <property type="match status" value="1"/>
</dbReference>
<dbReference type="Gene3D" id="3.40.50.300">
    <property type="entry name" value="P-loop containing nucleotide triphosphate hydrolases"/>
    <property type="match status" value="1"/>
</dbReference>
<name>A0A8A4TWP6_SULCO</name>
<evidence type="ECO:0000313" key="1">
    <source>
        <dbReference type="EMBL" id="QTD53392.1"/>
    </source>
</evidence>
<dbReference type="GO" id="GO:0003887">
    <property type="term" value="F:DNA-directed DNA polymerase activity"/>
    <property type="evidence" value="ECO:0007669"/>
    <property type="project" value="UniProtKB-EC"/>
</dbReference>
<dbReference type="PANTHER" id="PTHR11669">
    <property type="entry name" value="REPLICATION FACTOR C / DNA POLYMERASE III GAMMA-TAU SUBUNIT"/>
    <property type="match status" value="1"/>
</dbReference>
<keyword evidence="2" id="KW-1185">Reference proteome</keyword>
<dbReference type="RefSeq" id="WP_237383495.1">
    <property type="nucleotide sequence ID" value="NZ_CP071793.1"/>
</dbReference>
<dbReference type="InterPro" id="IPR004622">
    <property type="entry name" value="DNA_pol_HolB"/>
</dbReference>
<dbReference type="PANTHER" id="PTHR11669:SF8">
    <property type="entry name" value="DNA POLYMERASE III SUBUNIT DELTA"/>
    <property type="match status" value="1"/>
</dbReference>
<keyword evidence="1" id="KW-0808">Transferase</keyword>
<dbReference type="Pfam" id="PF13177">
    <property type="entry name" value="DNA_pol3_delta2"/>
    <property type="match status" value="1"/>
</dbReference>
<sequence length="332" mass="38312">MFEKVYGHDRIKSMLAKMVTRDQLHHGLCFHGPAGIGKGLLAFEVSRAMMCDTRDGCGTCRHCVKMASGNHPDFKWVEPEGADIKVDQIREIAENLHYRPFEGPVRMIVMDGMERMRDEAANAFLKSLEEPPPYVYFILVTADLKALLPTIQSRCQKVAFQSLTHTDKVHILKDRFDKDEQQAQNLAGISFRRLETEDEAWQIFREDIQLALKYLQLMRGNGHAIDLLGDLVRDKEGFARFKDHLTALVRELSWLARGIAPQPFFQEFEGAMRELTAKAKPADWRDLYEQLLWLEGQRRRNLNQGLWFNALSVSGLGLQEESEAQLRQRLRR</sequence>
<protein>
    <submittedName>
        <fullName evidence="1">DNA polymerase III subunit delta</fullName>
        <ecNumber evidence="1">2.7.7.7</ecNumber>
    </submittedName>
</protein>
<evidence type="ECO:0000313" key="2">
    <source>
        <dbReference type="Proteomes" id="UP000663929"/>
    </source>
</evidence>
<dbReference type="NCBIfam" id="TIGR00678">
    <property type="entry name" value="holB"/>
    <property type="match status" value="1"/>
</dbReference>
<dbReference type="GO" id="GO:0008408">
    <property type="term" value="F:3'-5' exonuclease activity"/>
    <property type="evidence" value="ECO:0007669"/>
    <property type="project" value="InterPro"/>
</dbReference>
<keyword evidence="1" id="KW-0548">Nucleotidyltransferase</keyword>
<organism evidence="1 2">
    <name type="scientific">Sulfidibacter corallicola</name>
    <dbReference type="NCBI Taxonomy" id="2818388"/>
    <lineage>
        <taxon>Bacteria</taxon>
        <taxon>Pseudomonadati</taxon>
        <taxon>Acidobacteriota</taxon>
        <taxon>Holophagae</taxon>
        <taxon>Acanthopleuribacterales</taxon>
        <taxon>Acanthopleuribacteraceae</taxon>
        <taxon>Sulfidibacter</taxon>
    </lineage>
</organism>
<gene>
    <name evidence="1" type="primary">holB</name>
    <name evidence="1" type="ORF">J3U87_13135</name>
</gene>
<dbReference type="GO" id="GO:0006261">
    <property type="term" value="P:DNA-templated DNA replication"/>
    <property type="evidence" value="ECO:0007669"/>
    <property type="project" value="TreeGrafter"/>
</dbReference>
<dbReference type="KEGG" id="scor:J3U87_13135"/>
<dbReference type="EMBL" id="CP071793">
    <property type="protein sequence ID" value="QTD53392.1"/>
    <property type="molecule type" value="Genomic_DNA"/>
</dbReference>
<proteinExistence type="predicted"/>
<dbReference type="EC" id="2.7.7.7" evidence="1"/>